<dbReference type="GO" id="GO:0016491">
    <property type="term" value="F:oxidoreductase activity"/>
    <property type="evidence" value="ECO:0007669"/>
    <property type="project" value="UniProtKB-KW"/>
</dbReference>
<protein>
    <recommendedName>
        <fullName evidence="4">Berberine/berberine-like domain-containing protein</fullName>
    </recommendedName>
</protein>
<keyword evidence="1" id="KW-0285">Flavoprotein</keyword>
<dbReference type="OrthoDB" id="995762at2759"/>
<accession>A0A7J9I8M2</accession>
<feature type="domain" description="Berberine/berberine-like" evidence="4">
    <location>
        <begin position="190"/>
        <end position="249"/>
    </location>
</feature>
<dbReference type="EMBL" id="JABFAD010307114">
    <property type="protein sequence ID" value="MBA0818499.1"/>
    <property type="molecule type" value="Genomic_DNA"/>
</dbReference>
<reference evidence="5 6" key="1">
    <citation type="journal article" date="2019" name="Genome Biol. Evol.">
        <title>Insights into the evolution of the New World diploid cottons (Gossypium, subgenus Houzingenia) based on genome sequencing.</title>
        <authorList>
            <person name="Grover C.E."/>
            <person name="Arick M.A. 2nd"/>
            <person name="Thrash A."/>
            <person name="Conover J.L."/>
            <person name="Sanders W.S."/>
            <person name="Peterson D.G."/>
            <person name="Frelichowski J.E."/>
            <person name="Scheffler J.A."/>
            <person name="Scheffler B.E."/>
            <person name="Wendel J.F."/>
        </authorList>
    </citation>
    <scope>NUCLEOTIDE SEQUENCE [LARGE SCALE GENOMIC DNA]</scope>
    <source>
        <strain evidence="5">0</strain>
        <tissue evidence="5">Leaf</tissue>
    </source>
</reference>
<dbReference type="PANTHER" id="PTHR32448">
    <property type="entry name" value="OS08G0158400 PROTEIN"/>
    <property type="match status" value="1"/>
</dbReference>
<evidence type="ECO:0000256" key="1">
    <source>
        <dbReference type="ARBA" id="ARBA00022630"/>
    </source>
</evidence>
<name>A0A7J9I8M2_9ROSI</name>
<evidence type="ECO:0000256" key="2">
    <source>
        <dbReference type="ARBA" id="ARBA00022827"/>
    </source>
</evidence>
<sequence>MSIGISRVKSNENEKMTIQASFRAVFLGSIDELLPLMEEKFPQLGIVKEDCFEMGWAESNLYSTQFPIGVPLETLLNRNRKSILSKLFFKAKSDYVKQPIPETTFEGLWPKFYEEEAKSAIMVFVAYGGKMDEILETETPFPHRAGNLYSISYVVDWEEEENKNSEKFMSWIRRIHNYMTPYVSKSPREVYVNFRDLDTGTNEINDKENSHEQAKIWGIKYFKNNFDRLVHVKTMIDPENFFRHEQSVPPLPCLLKKGANSNSLGSL</sequence>
<evidence type="ECO:0000259" key="4">
    <source>
        <dbReference type="Pfam" id="PF08031"/>
    </source>
</evidence>
<dbReference type="Gene3D" id="3.40.462.20">
    <property type="match status" value="1"/>
</dbReference>
<evidence type="ECO:0000313" key="6">
    <source>
        <dbReference type="Proteomes" id="UP000593560"/>
    </source>
</evidence>
<dbReference type="GO" id="GO:0050660">
    <property type="term" value="F:flavin adenine dinucleotide binding"/>
    <property type="evidence" value="ECO:0007669"/>
    <property type="project" value="InterPro"/>
</dbReference>
<proteinExistence type="predicted"/>
<organism evidence="5 6">
    <name type="scientific">Gossypium harknessii</name>
    <dbReference type="NCBI Taxonomy" id="34285"/>
    <lineage>
        <taxon>Eukaryota</taxon>
        <taxon>Viridiplantae</taxon>
        <taxon>Streptophyta</taxon>
        <taxon>Embryophyta</taxon>
        <taxon>Tracheophyta</taxon>
        <taxon>Spermatophyta</taxon>
        <taxon>Magnoliopsida</taxon>
        <taxon>eudicotyledons</taxon>
        <taxon>Gunneridae</taxon>
        <taxon>Pentapetalae</taxon>
        <taxon>rosids</taxon>
        <taxon>malvids</taxon>
        <taxon>Malvales</taxon>
        <taxon>Malvaceae</taxon>
        <taxon>Malvoideae</taxon>
        <taxon>Gossypium</taxon>
    </lineage>
</organism>
<keyword evidence="6" id="KW-1185">Reference proteome</keyword>
<comment type="caution">
    <text evidence="5">The sequence shown here is derived from an EMBL/GenBank/DDBJ whole genome shotgun (WGS) entry which is preliminary data.</text>
</comment>
<dbReference type="AlphaFoldDB" id="A0A7J9I8M2"/>
<evidence type="ECO:0000256" key="3">
    <source>
        <dbReference type="ARBA" id="ARBA00023002"/>
    </source>
</evidence>
<gene>
    <name evidence="5" type="ORF">Gohar_021858</name>
</gene>
<evidence type="ECO:0000313" key="5">
    <source>
        <dbReference type="EMBL" id="MBA0818499.1"/>
    </source>
</evidence>
<dbReference type="Proteomes" id="UP000593560">
    <property type="component" value="Unassembled WGS sequence"/>
</dbReference>
<dbReference type="Pfam" id="PF08031">
    <property type="entry name" value="BBE"/>
    <property type="match status" value="1"/>
</dbReference>
<keyword evidence="3" id="KW-0560">Oxidoreductase</keyword>
<keyword evidence="2" id="KW-0274">FAD</keyword>
<dbReference type="InterPro" id="IPR012951">
    <property type="entry name" value="BBE"/>
</dbReference>